<dbReference type="EMBL" id="VSSQ01060788">
    <property type="protein sequence ID" value="MPN14190.1"/>
    <property type="molecule type" value="Genomic_DNA"/>
</dbReference>
<organism evidence="1">
    <name type="scientific">bioreactor metagenome</name>
    <dbReference type="NCBI Taxonomy" id="1076179"/>
    <lineage>
        <taxon>unclassified sequences</taxon>
        <taxon>metagenomes</taxon>
        <taxon>ecological metagenomes</taxon>
    </lineage>
</organism>
<protein>
    <submittedName>
        <fullName evidence="1">Uncharacterized protein</fullName>
    </submittedName>
</protein>
<name>A0A645FJQ0_9ZZZZ</name>
<sequence length="118" mass="13326">MLVIDWKDAAYSIVKLRQPVLRLDHYEQKSAGFGGMFGFGEKGARGWMVRLLDGGTVQTEIAVLPNITAVADLLLKEDAFLNGKRRPKTAPHGQLRPEDKETCERVLEYWEELVLKNA</sequence>
<dbReference type="AlphaFoldDB" id="A0A645FJQ0"/>
<reference evidence="1" key="1">
    <citation type="submission" date="2019-08" db="EMBL/GenBank/DDBJ databases">
        <authorList>
            <person name="Kucharzyk K."/>
            <person name="Murdoch R.W."/>
            <person name="Higgins S."/>
            <person name="Loffler F."/>
        </authorList>
    </citation>
    <scope>NUCLEOTIDE SEQUENCE</scope>
</reference>
<accession>A0A645FJQ0</accession>
<gene>
    <name evidence="1" type="ORF">SDC9_161516</name>
</gene>
<evidence type="ECO:0000313" key="1">
    <source>
        <dbReference type="EMBL" id="MPN14190.1"/>
    </source>
</evidence>
<proteinExistence type="predicted"/>
<comment type="caution">
    <text evidence="1">The sequence shown here is derived from an EMBL/GenBank/DDBJ whole genome shotgun (WGS) entry which is preliminary data.</text>
</comment>